<dbReference type="EMBL" id="JAJAGQ010000018">
    <property type="protein sequence ID" value="KAJ8535958.1"/>
    <property type="molecule type" value="Genomic_DNA"/>
</dbReference>
<accession>A0A9Q1LIY5</accession>
<reference evidence="2" key="1">
    <citation type="journal article" date="2023" name="Proc. Natl. Acad. Sci. U.S.A.">
        <title>Genomic and structural basis for evolution of tropane alkaloid biosynthesis.</title>
        <authorList>
            <person name="Wanga Y.-J."/>
            <person name="Taina T."/>
            <person name="Yua J.-Y."/>
            <person name="Lia J."/>
            <person name="Xua B."/>
            <person name="Chenc J."/>
            <person name="D'Auriad J.C."/>
            <person name="Huanga J.-P."/>
            <person name="Huanga S.-X."/>
        </authorList>
    </citation>
    <scope>NUCLEOTIDE SEQUENCE [LARGE SCALE GENOMIC DNA]</scope>
    <source>
        <strain evidence="2">cv. KIB-2019</strain>
    </source>
</reference>
<evidence type="ECO:0000313" key="2">
    <source>
        <dbReference type="Proteomes" id="UP001152561"/>
    </source>
</evidence>
<protein>
    <submittedName>
        <fullName evidence="1">Uncharacterized protein</fullName>
    </submittedName>
</protein>
<name>A0A9Q1LIY5_9SOLA</name>
<dbReference type="Proteomes" id="UP001152561">
    <property type="component" value="Unassembled WGS sequence"/>
</dbReference>
<keyword evidence="2" id="KW-1185">Reference proteome</keyword>
<sequence length="624" mass="68439">MHKAKATLQHLQIFISVKSHTLEMEWEYGLLIYNWTIVTLQASFWVELGPRSIASPTTGDLEQAQRLGLFRANCTHQVGIATATEVGLSQDRFPIRVILTADPATVPDDRSIITCKYWRVTNANLEDLTFNRKALDSNLPVSNLYALFPDFDDMMWENWRAITANGAVVVREMDAAITTQSDALYAILNLQSPTVEQKAQAATILTAIMAACTPAHRIPYFRIGNNVFLRAEPAGRRYAAIGAANRQRVALLESALCLHINYTRLMARYPAISNGAASLASYAMACMFRFGLYEVYEHREYHTVIAQISATAPTTLVIHSVRPAPGAAAVDNLAAGTVYDMTALRFSQKFTELGNLTVLNAGLMHYLFNHTTGGNVAMGSLLSVLSMHRLITAGMTPGVQAMVTNVFYEALHPVNKRAVANIFFGKSLVWTHARSPAAGQIEQFKMDSFAAIRSNPYPAGSHKAFVCLQTLKRVLQAGLGAFLPWADQLAVCIEMCRGVLNSGARAHIGANYYTGESPNVQPASIDNYLPELACYIHTFNRGDSLAMSPHMGLDISKRAAMNWQNLLKDLKAKDVSATSTEQVRAFLATSGSVHFAFDPADQATWAQAVADQKAALAHIDNQFT</sequence>
<proteinExistence type="predicted"/>
<comment type="caution">
    <text evidence="1">The sequence shown here is derived from an EMBL/GenBank/DDBJ whole genome shotgun (WGS) entry which is preliminary data.</text>
</comment>
<gene>
    <name evidence="1" type="ORF">K7X08_034359</name>
</gene>
<dbReference type="AlphaFoldDB" id="A0A9Q1LIY5"/>
<evidence type="ECO:0000313" key="1">
    <source>
        <dbReference type="EMBL" id="KAJ8535958.1"/>
    </source>
</evidence>
<organism evidence="1 2">
    <name type="scientific">Anisodus acutangulus</name>
    <dbReference type="NCBI Taxonomy" id="402998"/>
    <lineage>
        <taxon>Eukaryota</taxon>
        <taxon>Viridiplantae</taxon>
        <taxon>Streptophyta</taxon>
        <taxon>Embryophyta</taxon>
        <taxon>Tracheophyta</taxon>
        <taxon>Spermatophyta</taxon>
        <taxon>Magnoliopsida</taxon>
        <taxon>eudicotyledons</taxon>
        <taxon>Gunneridae</taxon>
        <taxon>Pentapetalae</taxon>
        <taxon>asterids</taxon>
        <taxon>lamiids</taxon>
        <taxon>Solanales</taxon>
        <taxon>Solanaceae</taxon>
        <taxon>Solanoideae</taxon>
        <taxon>Hyoscyameae</taxon>
        <taxon>Anisodus</taxon>
    </lineage>
</organism>